<dbReference type="InterPro" id="IPR050789">
    <property type="entry name" value="Diverse_Enzym_Activities"/>
</dbReference>
<keyword evidence="3" id="KW-1185">Reference proteome</keyword>
<evidence type="ECO:0000313" key="2">
    <source>
        <dbReference type="EMBL" id="SDS05934.1"/>
    </source>
</evidence>
<dbReference type="Proteomes" id="UP000199649">
    <property type="component" value="Chromosome I"/>
</dbReference>
<dbReference type="PANTHER" id="PTHR43283:SF3">
    <property type="entry name" value="BETA-LACTAMASE FAMILY PROTEIN (AFU_ORTHOLOGUE AFUA_5G07500)"/>
    <property type="match status" value="1"/>
</dbReference>
<dbReference type="OrthoDB" id="9809635at2"/>
<gene>
    <name evidence="2" type="ORF">SAMN04489719_1444</name>
</gene>
<reference evidence="3" key="1">
    <citation type="submission" date="2016-10" db="EMBL/GenBank/DDBJ databases">
        <authorList>
            <person name="Varghese N."/>
            <person name="Submissions S."/>
        </authorList>
    </citation>
    <scope>NUCLEOTIDE SEQUENCE [LARGE SCALE GENOMIC DNA]</scope>
    <source>
        <strain evidence="3">DSM 22965</strain>
    </source>
</reference>
<proteinExistence type="predicted"/>
<accession>A0A1H1P405</accession>
<dbReference type="Gene3D" id="3.40.710.10">
    <property type="entry name" value="DD-peptidase/beta-lactamase superfamily"/>
    <property type="match status" value="1"/>
</dbReference>
<dbReference type="InterPro" id="IPR001466">
    <property type="entry name" value="Beta-lactam-related"/>
</dbReference>
<dbReference type="SUPFAM" id="SSF56601">
    <property type="entry name" value="beta-lactamase/transpeptidase-like"/>
    <property type="match status" value="1"/>
</dbReference>
<protein>
    <submittedName>
        <fullName evidence="2">CubicO group peptidase, beta-lactamase class C family</fullName>
    </submittedName>
</protein>
<organism evidence="2 3">
    <name type="scientific">Agrococcus carbonis</name>
    <dbReference type="NCBI Taxonomy" id="684552"/>
    <lineage>
        <taxon>Bacteria</taxon>
        <taxon>Bacillati</taxon>
        <taxon>Actinomycetota</taxon>
        <taxon>Actinomycetes</taxon>
        <taxon>Micrococcales</taxon>
        <taxon>Microbacteriaceae</taxon>
        <taxon>Agrococcus</taxon>
    </lineage>
</organism>
<dbReference type="RefSeq" id="WP_092666384.1">
    <property type="nucleotide sequence ID" value="NZ_LT629734.1"/>
</dbReference>
<feature type="domain" description="Beta-lactamase-related" evidence="1">
    <location>
        <begin position="9"/>
        <end position="286"/>
    </location>
</feature>
<evidence type="ECO:0000313" key="3">
    <source>
        <dbReference type="Proteomes" id="UP000199649"/>
    </source>
</evidence>
<dbReference type="InterPro" id="IPR012338">
    <property type="entry name" value="Beta-lactam/transpept-like"/>
</dbReference>
<evidence type="ECO:0000259" key="1">
    <source>
        <dbReference type="Pfam" id="PF00144"/>
    </source>
</evidence>
<sequence>MHIDPAALDEAVARRPFTGVLAVDVDGERVLERCEGFRHRALAAPMTADTRIAVSSGGKGFTAVAVLALVERGALRLDQPVRELLGDDLPQIDDAVTVEHLLTHTSGIGDYLDEEADWQPSDFVLSVPVHELTSAEAFLPMLDLPQAFPPGERFAYCNGGYMVLAVLIERVTGERYHDAVRRLVLEPAGLTRTGFLPLDALPGDAAVGYLGDEGDLASTLRLPVLGNGDGGIFTTAADLHRFWLALLDGRIVSPESVALLTGPRHDVPDEGRRYGMGFWLHATEAALILEGYDAGSSFRSTHVIATRTTASVLGNSSEGAWPVIGVLADAIDAAFADPERRA</sequence>
<dbReference type="STRING" id="684552.SAMN04489719_1444"/>
<name>A0A1H1P405_9MICO</name>
<dbReference type="EMBL" id="LT629734">
    <property type="protein sequence ID" value="SDS05934.1"/>
    <property type="molecule type" value="Genomic_DNA"/>
</dbReference>
<dbReference type="PANTHER" id="PTHR43283">
    <property type="entry name" value="BETA-LACTAMASE-RELATED"/>
    <property type="match status" value="1"/>
</dbReference>
<dbReference type="AlphaFoldDB" id="A0A1H1P405"/>
<dbReference type="Pfam" id="PF00144">
    <property type="entry name" value="Beta-lactamase"/>
    <property type="match status" value="1"/>
</dbReference>